<feature type="compositionally biased region" description="Pro residues" evidence="1">
    <location>
        <begin position="128"/>
        <end position="148"/>
    </location>
</feature>
<evidence type="ECO:0000256" key="1">
    <source>
        <dbReference type="SAM" id="MobiDB-lite"/>
    </source>
</evidence>
<dbReference type="EMBL" id="JAACJP010000054">
    <property type="protein sequence ID" value="KAF5369699.1"/>
    <property type="molecule type" value="Genomic_DNA"/>
</dbReference>
<feature type="compositionally biased region" description="Low complexity" evidence="1">
    <location>
        <begin position="64"/>
        <end position="80"/>
    </location>
</feature>
<feature type="compositionally biased region" description="Low complexity" evidence="1">
    <location>
        <begin position="149"/>
        <end position="162"/>
    </location>
</feature>
<protein>
    <submittedName>
        <fullName evidence="2">Uncharacterized protein</fullName>
    </submittedName>
</protein>
<dbReference type="EMBL" id="JAACJP010000054">
    <property type="protein sequence ID" value="KAF5369700.1"/>
    <property type="molecule type" value="Genomic_DNA"/>
</dbReference>
<name>A0A8H5LUB7_9AGAR</name>
<evidence type="ECO:0000313" key="3">
    <source>
        <dbReference type="EMBL" id="KAF5369700.1"/>
    </source>
</evidence>
<dbReference type="Gene3D" id="3.40.1450.10">
    <property type="entry name" value="BPG-independent phosphoglycerate mutase, domain B"/>
    <property type="match status" value="1"/>
</dbReference>
<organism evidence="2 4">
    <name type="scientific">Tricholomella constricta</name>
    <dbReference type="NCBI Taxonomy" id="117010"/>
    <lineage>
        <taxon>Eukaryota</taxon>
        <taxon>Fungi</taxon>
        <taxon>Dikarya</taxon>
        <taxon>Basidiomycota</taxon>
        <taxon>Agaricomycotina</taxon>
        <taxon>Agaricomycetes</taxon>
        <taxon>Agaricomycetidae</taxon>
        <taxon>Agaricales</taxon>
        <taxon>Tricholomatineae</taxon>
        <taxon>Lyophyllaceae</taxon>
        <taxon>Tricholomella</taxon>
    </lineage>
</organism>
<dbReference type="OrthoDB" id="3053439at2759"/>
<evidence type="ECO:0000313" key="2">
    <source>
        <dbReference type="EMBL" id="KAF5369699.1"/>
    </source>
</evidence>
<dbReference type="SUPFAM" id="SSF64158">
    <property type="entry name" value="2,3-Bisphosphoglycerate-independent phosphoglycerate mutase, substrate-binding domain"/>
    <property type="match status" value="1"/>
</dbReference>
<gene>
    <name evidence="3" type="ORF">D9615_010180</name>
    <name evidence="2" type="ORF">D9615_010182</name>
</gene>
<dbReference type="GO" id="GO:0004619">
    <property type="term" value="F:phosphoglycerate mutase activity"/>
    <property type="evidence" value="ECO:0007669"/>
    <property type="project" value="InterPro"/>
</dbReference>
<keyword evidence="4" id="KW-1185">Reference proteome</keyword>
<reference evidence="2 4" key="1">
    <citation type="journal article" date="2020" name="ISME J.">
        <title>Uncovering the hidden diversity of litter-decomposition mechanisms in mushroom-forming fungi.</title>
        <authorList>
            <person name="Floudas D."/>
            <person name="Bentzer J."/>
            <person name="Ahren D."/>
            <person name="Johansson T."/>
            <person name="Persson P."/>
            <person name="Tunlid A."/>
        </authorList>
    </citation>
    <scope>NUCLEOTIDE SEQUENCE [LARGE SCALE GENOMIC DNA]</scope>
    <source>
        <strain evidence="2 4">CBS 661.87</strain>
    </source>
</reference>
<sequence>MSMARGTVLGGKPGRSIVWVSFLSTVGRELQIGRSRVVNKDHESIDVQHAALPDADAYRKAADAADPSSAAHVPHAQGPPHSCPLPRPRPALLPGLLPPPSMPVPADTTMSNSTTSPPSLPSSLRYAPPAPPSSRPAPPRASPVPPRSPSLRPHPYHRPLLPISQHQRKRWQGRGLRQAGRAQKQKWRGKDEFLKPIIVNGDARRIKDDNTLFLFNYRLEHMQEIASDIGLPDKPMKVDVLKNPASINVHLVE</sequence>
<comment type="caution">
    <text evidence="2">The sequence shown here is derived from an EMBL/GenBank/DDBJ whole genome shotgun (WGS) entry which is preliminary data.</text>
</comment>
<proteinExistence type="predicted"/>
<dbReference type="GO" id="GO:0005737">
    <property type="term" value="C:cytoplasm"/>
    <property type="evidence" value="ECO:0007669"/>
    <property type="project" value="InterPro"/>
</dbReference>
<accession>A0A8H5LUB7</accession>
<dbReference type="AlphaFoldDB" id="A0A8H5LUB7"/>
<feature type="compositionally biased region" description="Pro residues" evidence="1">
    <location>
        <begin position="81"/>
        <end position="103"/>
    </location>
</feature>
<feature type="region of interest" description="Disordered" evidence="1">
    <location>
        <begin position="57"/>
        <end position="184"/>
    </location>
</feature>
<dbReference type="InterPro" id="IPR036646">
    <property type="entry name" value="PGAM_B_sf"/>
</dbReference>
<evidence type="ECO:0000313" key="4">
    <source>
        <dbReference type="Proteomes" id="UP000565441"/>
    </source>
</evidence>
<dbReference type="Proteomes" id="UP000565441">
    <property type="component" value="Unassembled WGS sequence"/>
</dbReference>